<evidence type="ECO:0000313" key="1">
    <source>
        <dbReference type="EMBL" id="TRT61308.1"/>
    </source>
</evidence>
<dbReference type="SUPFAM" id="SSF53448">
    <property type="entry name" value="Nucleotide-diphospho-sugar transferases"/>
    <property type="match status" value="1"/>
</dbReference>
<dbReference type="AlphaFoldDB" id="A0A551YK15"/>
<proteinExistence type="predicted"/>
<reference evidence="1 2" key="1">
    <citation type="submission" date="2019-01" db="EMBL/GenBank/DDBJ databases">
        <title>Coherence of Microcystis species and biogeography revealed through population genomics.</title>
        <authorList>
            <person name="Perez-Carrascal O.M."/>
            <person name="Terrat Y."/>
            <person name="Giani A."/>
            <person name="Fortin N."/>
            <person name="Tromas N."/>
            <person name="Shapiro B.J."/>
        </authorList>
    </citation>
    <scope>NUCLEOTIDE SEQUENCE [LARGE SCALE GENOMIC DNA]</scope>
    <source>
        <strain evidence="1">Ma_QC_C_20070703_M131</strain>
    </source>
</reference>
<sequence>MFLKRGIYTLANDNLYDQLIALINSIRTNYDKNIPICIIPYDDRVDKIKSLKIDNVFLFDNQSSIEKWSNFASEVWSAQRFLSRKKSAWYHGSNTIRKLCSFDGQFEYFVYIDSDELVMSSLEDCFNKLTEYDCVFDDWEHKKEDCFLDTKMIIRKYPSRAIQDIKSCCHCSDFFAAKSSLLNSDTLAQIKLALLHDAEVNFINERGWWDEVYLFSYITFKLNWKFFNYTLSEKSEERTGNIAGVDPFVEKDYVLYNKQGLKPVHRIHYMGYGSDRFKRLCGGEDIDVPHRDVFMYYRFLEEPEAKPKRLKKANFLIKAMHSLEKNFKKLKKKVANLF</sequence>
<dbReference type="InterPro" id="IPR029044">
    <property type="entry name" value="Nucleotide-diphossugar_trans"/>
</dbReference>
<dbReference type="EMBL" id="SFCA01000039">
    <property type="protein sequence ID" value="TRT61308.1"/>
    <property type="molecule type" value="Genomic_DNA"/>
</dbReference>
<evidence type="ECO:0000313" key="2">
    <source>
        <dbReference type="Proteomes" id="UP000316443"/>
    </source>
</evidence>
<dbReference type="Gene3D" id="3.90.550.10">
    <property type="entry name" value="Spore Coat Polysaccharide Biosynthesis Protein SpsA, Chain A"/>
    <property type="match status" value="1"/>
</dbReference>
<protein>
    <submittedName>
        <fullName evidence="1">Methionine synthase</fullName>
    </submittedName>
</protein>
<dbReference type="Proteomes" id="UP000316443">
    <property type="component" value="Unassembled WGS sequence"/>
</dbReference>
<organism evidence="1 2">
    <name type="scientific">Microcystis aeruginosa Ma_QC_C_20070703_M131</name>
    <dbReference type="NCBI Taxonomy" id="2486263"/>
    <lineage>
        <taxon>Bacteria</taxon>
        <taxon>Bacillati</taxon>
        <taxon>Cyanobacteriota</taxon>
        <taxon>Cyanophyceae</taxon>
        <taxon>Oscillatoriophycideae</taxon>
        <taxon>Chroococcales</taxon>
        <taxon>Microcystaceae</taxon>
        <taxon>Microcystis</taxon>
    </lineage>
</organism>
<accession>A0A551YK15</accession>
<name>A0A551YK15_MICAE</name>
<dbReference type="NCBIfam" id="NF045582">
    <property type="entry name" value="Npun_R2823_gen"/>
    <property type="match status" value="1"/>
</dbReference>
<comment type="caution">
    <text evidence="1">The sequence shown here is derived from an EMBL/GenBank/DDBJ whole genome shotgun (WGS) entry which is preliminary data.</text>
</comment>
<gene>
    <name evidence="1" type="ORF">EWV85_03500</name>
</gene>
<dbReference type="InterPro" id="IPR054619">
    <property type="entry name" value="Npun_R2821-like"/>
</dbReference>